<keyword evidence="3" id="KW-0012">Acyltransferase</keyword>
<keyword evidence="4" id="KW-1185">Reference proteome</keyword>
<feature type="transmembrane region" description="Helical" evidence="1">
    <location>
        <begin position="128"/>
        <end position="148"/>
    </location>
</feature>
<dbReference type="PANTHER" id="PTHR23028">
    <property type="entry name" value="ACETYLTRANSFERASE"/>
    <property type="match status" value="1"/>
</dbReference>
<evidence type="ECO:0000313" key="4">
    <source>
        <dbReference type="Proteomes" id="UP000019222"/>
    </source>
</evidence>
<feature type="transmembrane region" description="Helical" evidence="1">
    <location>
        <begin position="246"/>
        <end position="267"/>
    </location>
</feature>
<dbReference type="eggNOG" id="COG1835">
    <property type="taxonomic scope" value="Bacteria"/>
</dbReference>
<dbReference type="Proteomes" id="UP000019222">
    <property type="component" value="Chromosome"/>
</dbReference>
<dbReference type="InterPro" id="IPR002656">
    <property type="entry name" value="Acyl_transf_3_dom"/>
</dbReference>
<dbReference type="Pfam" id="PF01757">
    <property type="entry name" value="Acyl_transf_3"/>
    <property type="match status" value="1"/>
</dbReference>
<keyword evidence="3" id="KW-0808">Transferase</keyword>
<evidence type="ECO:0000259" key="2">
    <source>
        <dbReference type="Pfam" id="PF01757"/>
    </source>
</evidence>
<dbReference type="RefSeq" id="WP_025253748.1">
    <property type="nucleotide sequence ID" value="NZ_CP004353.1"/>
</dbReference>
<proteinExistence type="predicted"/>
<evidence type="ECO:0000256" key="1">
    <source>
        <dbReference type="SAM" id="Phobius"/>
    </source>
</evidence>
<dbReference type="GO" id="GO:0016020">
    <property type="term" value="C:membrane"/>
    <property type="evidence" value="ECO:0007669"/>
    <property type="project" value="TreeGrafter"/>
</dbReference>
<accession>W5Y4H4</accession>
<reference evidence="3 4" key="1">
    <citation type="submission" date="2013-02" db="EMBL/GenBank/DDBJ databases">
        <title>The complete genome sequence of Corynebacterium vitaeruminis DSM 20294.</title>
        <authorList>
            <person name="Ruckert C."/>
            <person name="Albersmeier A."/>
            <person name="Kalinowski J."/>
        </authorList>
    </citation>
    <scope>NUCLEOTIDE SEQUENCE [LARGE SCALE GENOMIC DNA]</scope>
    <source>
        <strain evidence="4">ATCC 10234</strain>
    </source>
</reference>
<dbReference type="STRING" id="1224164.B843_11945"/>
<feature type="transmembrane region" description="Helical" evidence="1">
    <location>
        <begin position="215"/>
        <end position="234"/>
    </location>
</feature>
<feature type="domain" description="Acyltransferase 3" evidence="2">
    <location>
        <begin position="12"/>
        <end position="330"/>
    </location>
</feature>
<feature type="transmembrane region" description="Helical" evidence="1">
    <location>
        <begin position="183"/>
        <end position="203"/>
    </location>
</feature>
<dbReference type="EMBL" id="CP004353">
    <property type="protein sequence ID" value="AHI23765.1"/>
    <property type="molecule type" value="Genomic_DNA"/>
</dbReference>
<evidence type="ECO:0000313" key="3">
    <source>
        <dbReference type="EMBL" id="AHI23765.1"/>
    </source>
</evidence>
<gene>
    <name evidence="3" type="ORF">B843_11945</name>
</gene>
<dbReference type="AlphaFoldDB" id="W5Y4H4"/>
<name>W5Y4H4_9CORY</name>
<feature type="transmembrane region" description="Helical" evidence="1">
    <location>
        <begin position="50"/>
        <end position="67"/>
    </location>
</feature>
<dbReference type="PANTHER" id="PTHR23028:SF53">
    <property type="entry name" value="ACYL_TRANSF_3 DOMAIN-CONTAINING PROTEIN"/>
    <property type="match status" value="1"/>
</dbReference>
<dbReference type="GO" id="GO:0009103">
    <property type="term" value="P:lipopolysaccharide biosynthetic process"/>
    <property type="evidence" value="ECO:0007669"/>
    <property type="project" value="TreeGrafter"/>
</dbReference>
<dbReference type="InterPro" id="IPR050879">
    <property type="entry name" value="Acyltransferase_3"/>
</dbReference>
<feature type="transmembrane region" description="Helical" evidence="1">
    <location>
        <begin position="79"/>
        <end position="99"/>
    </location>
</feature>
<dbReference type="KEGG" id="cvt:B843_11945"/>
<keyword evidence="1" id="KW-0812">Transmembrane</keyword>
<dbReference type="GO" id="GO:0016747">
    <property type="term" value="F:acyltransferase activity, transferring groups other than amino-acyl groups"/>
    <property type="evidence" value="ECO:0007669"/>
    <property type="project" value="InterPro"/>
</dbReference>
<dbReference type="HOGENOM" id="CLU_005679_1_3_11"/>
<organism evidence="3 4">
    <name type="scientific">Corynebacterium vitaeruminis DSM 20294</name>
    <dbReference type="NCBI Taxonomy" id="1224164"/>
    <lineage>
        <taxon>Bacteria</taxon>
        <taxon>Bacillati</taxon>
        <taxon>Actinomycetota</taxon>
        <taxon>Actinomycetes</taxon>
        <taxon>Mycobacteriales</taxon>
        <taxon>Corynebacteriaceae</taxon>
        <taxon>Corynebacterium</taxon>
    </lineage>
</organism>
<dbReference type="PATRIC" id="fig|1224164.3.peg.2409"/>
<protein>
    <submittedName>
        <fullName evidence="3">Integral membrane acyltransferase</fullName>
    </submittedName>
</protein>
<keyword evidence="1" id="KW-0472">Membrane</keyword>
<feature type="transmembrane region" description="Helical" evidence="1">
    <location>
        <begin position="160"/>
        <end position="177"/>
    </location>
</feature>
<feature type="transmembrane region" description="Helical" evidence="1">
    <location>
        <begin position="288"/>
        <end position="309"/>
    </location>
</feature>
<sequence length="353" mass="38834">MSPSYPRRFLPQLEGLRGVAATGVLLTHVGFQTGLSQHSVLGAIVARFDYFVAIFFALSAFLLWRGFRLDGYYLRRAARILPAYWVVVLVVLALVPAAFGTSPLESLSTLTFTQIYFPDFLAGGLTHLWSLCVEVAFYVALPGIFLLVRRLRSRRARVGVFVLLGGLGLVWAGMPWPEPGVNFQIFPPSYLPWFVVGLIAAEFEGEILLPNWTRVVAWPVALIVCWVAGQEWFGPLGLEHPGPAAFVRRVVGGTVFAAVLLLPYALGRTQGVLASRPAVRVGTWSYSVFLWHLPVLTFVIPLSGVHLFSGELGDFVGVAALTIVVSIAVAAASYEWIEAPARAWVNDRGRRRR</sequence>
<keyword evidence="1" id="KW-1133">Transmembrane helix</keyword>
<feature type="transmembrane region" description="Helical" evidence="1">
    <location>
        <begin position="315"/>
        <end position="334"/>
    </location>
</feature>